<feature type="transmembrane region" description="Helical" evidence="1">
    <location>
        <begin position="6"/>
        <end position="31"/>
    </location>
</feature>
<name>A0ABR9ZLB1_9CORY</name>
<dbReference type="RefSeq" id="WP_194556787.1">
    <property type="nucleotide sequence ID" value="NZ_JADKMY010000002.1"/>
</dbReference>
<organism evidence="2 3">
    <name type="scientific">Corynebacterium suicordis DSM 45110</name>
    <dbReference type="NCBI Taxonomy" id="1121369"/>
    <lineage>
        <taxon>Bacteria</taxon>
        <taxon>Bacillati</taxon>
        <taxon>Actinomycetota</taxon>
        <taxon>Actinomycetes</taxon>
        <taxon>Mycobacteriales</taxon>
        <taxon>Corynebacteriaceae</taxon>
        <taxon>Corynebacterium</taxon>
    </lineage>
</organism>
<reference evidence="2 3" key="1">
    <citation type="submission" date="2020-10" db="EMBL/GenBank/DDBJ databases">
        <title>Novel species in genus Corynebacterium.</title>
        <authorList>
            <person name="Zhang G."/>
        </authorList>
    </citation>
    <scope>NUCLEOTIDE SEQUENCE [LARGE SCALE GENOMIC DNA]</scope>
    <source>
        <strain evidence="2 3">DSM 45110</strain>
    </source>
</reference>
<accession>A0ABR9ZLB1</accession>
<evidence type="ECO:0000313" key="3">
    <source>
        <dbReference type="Proteomes" id="UP000635902"/>
    </source>
</evidence>
<gene>
    <name evidence="2" type="ORF">IRY30_07400</name>
</gene>
<keyword evidence="1" id="KW-0812">Transmembrane</keyword>
<evidence type="ECO:0000256" key="1">
    <source>
        <dbReference type="SAM" id="Phobius"/>
    </source>
</evidence>
<sequence length="49" mass="5354">MDNLGLAELIFIILSVGITLFIPAVLIAILIQLKKLNNKLSDKSRSSSE</sequence>
<keyword evidence="3" id="KW-1185">Reference proteome</keyword>
<proteinExistence type="predicted"/>
<protein>
    <submittedName>
        <fullName evidence="2">Uncharacterized protein</fullName>
    </submittedName>
</protein>
<comment type="caution">
    <text evidence="2">The sequence shown here is derived from an EMBL/GenBank/DDBJ whole genome shotgun (WGS) entry which is preliminary data.</text>
</comment>
<dbReference type="Proteomes" id="UP000635902">
    <property type="component" value="Unassembled WGS sequence"/>
</dbReference>
<evidence type="ECO:0000313" key="2">
    <source>
        <dbReference type="EMBL" id="MBF4553901.1"/>
    </source>
</evidence>
<keyword evidence="1" id="KW-0472">Membrane</keyword>
<dbReference type="EMBL" id="JADKMY010000002">
    <property type="protein sequence ID" value="MBF4553901.1"/>
    <property type="molecule type" value="Genomic_DNA"/>
</dbReference>
<keyword evidence="1" id="KW-1133">Transmembrane helix</keyword>